<dbReference type="InParanoid" id="G2Y0C0"/>
<accession>G2Y0C0</accession>
<dbReference type="EMBL" id="FQ790281">
    <property type="protein sequence ID" value="CCD46085.1"/>
    <property type="molecule type" value="Genomic_DNA"/>
</dbReference>
<dbReference type="Proteomes" id="UP000008177">
    <property type="component" value="Unplaced contigs"/>
</dbReference>
<dbReference type="AlphaFoldDB" id="G2Y0C0"/>
<protein>
    <submittedName>
        <fullName evidence="1">Uncharacterized protein</fullName>
    </submittedName>
</protein>
<dbReference type="HOGENOM" id="CLU_1854944_0_0_1"/>
<proteinExistence type="predicted"/>
<evidence type="ECO:0000313" key="1">
    <source>
        <dbReference type="EMBL" id="CCD46085.1"/>
    </source>
</evidence>
<organism evidence="1 2">
    <name type="scientific">Botryotinia fuckeliana (strain T4)</name>
    <name type="common">Noble rot fungus</name>
    <name type="synonym">Botrytis cinerea</name>
    <dbReference type="NCBI Taxonomy" id="999810"/>
    <lineage>
        <taxon>Eukaryota</taxon>
        <taxon>Fungi</taxon>
        <taxon>Dikarya</taxon>
        <taxon>Ascomycota</taxon>
        <taxon>Pezizomycotina</taxon>
        <taxon>Leotiomycetes</taxon>
        <taxon>Helotiales</taxon>
        <taxon>Sclerotiniaceae</taxon>
        <taxon>Botrytis</taxon>
    </lineage>
</organism>
<sequence length="138" mass="15627">MSSSPQQQDRYQQIELEFHVKEYDIYSRTVFHGNGFAVLLTRKMRGVNPSSETVMLITTHSSLEWEILDLVLAASFGNLGLSSVIGLESYCRMFGCYFISLGTPHIDISGYVAYLFTSLSDISTLSPLLRLYTSIPRW</sequence>
<gene>
    <name evidence="1" type="ORF">BofuT4_P116350.1</name>
</gene>
<evidence type="ECO:0000313" key="2">
    <source>
        <dbReference type="Proteomes" id="UP000008177"/>
    </source>
</evidence>
<name>G2Y0C0_BOTF4</name>
<reference evidence="2" key="1">
    <citation type="journal article" date="2011" name="PLoS Genet.">
        <title>Genomic analysis of the necrotrophic fungal pathogens Sclerotinia sclerotiorum and Botrytis cinerea.</title>
        <authorList>
            <person name="Amselem J."/>
            <person name="Cuomo C.A."/>
            <person name="van Kan J.A."/>
            <person name="Viaud M."/>
            <person name="Benito E.P."/>
            <person name="Couloux A."/>
            <person name="Coutinho P.M."/>
            <person name="de Vries R.P."/>
            <person name="Dyer P.S."/>
            <person name="Fillinger S."/>
            <person name="Fournier E."/>
            <person name="Gout L."/>
            <person name="Hahn M."/>
            <person name="Kohn L."/>
            <person name="Lapalu N."/>
            <person name="Plummer K.M."/>
            <person name="Pradier J.M."/>
            <person name="Quevillon E."/>
            <person name="Sharon A."/>
            <person name="Simon A."/>
            <person name="ten Have A."/>
            <person name="Tudzynski B."/>
            <person name="Tudzynski P."/>
            <person name="Wincker P."/>
            <person name="Andrew M."/>
            <person name="Anthouard V."/>
            <person name="Beever R.E."/>
            <person name="Beffa R."/>
            <person name="Benoit I."/>
            <person name="Bouzid O."/>
            <person name="Brault B."/>
            <person name="Chen Z."/>
            <person name="Choquer M."/>
            <person name="Collemare J."/>
            <person name="Cotton P."/>
            <person name="Danchin E.G."/>
            <person name="Da Silva C."/>
            <person name="Gautier A."/>
            <person name="Giraud C."/>
            <person name="Giraud T."/>
            <person name="Gonzalez C."/>
            <person name="Grossetete S."/>
            <person name="Guldener U."/>
            <person name="Henrissat B."/>
            <person name="Howlett B.J."/>
            <person name="Kodira C."/>
            <person name="Kretschmer M."/>
            <person name="Lappartient A."/>
            <person name="Leroch M."/>
            <person name="Levis C."/>
            <person name="Mauceli E."/>
            <person name="Neuveglise C."/>
            <person name="Oeser B."/>
            <person name="Pearson M."/>
            <person name="Poulain J."/>
            <person name="Poussereau N."/>
            <person name="Quesneville H."/>
            <person name="Rascle C."/>
            <person name="Schumacher J."/>
            <person name="Segurens B."/>
            <person name="Sexton A."/>
            <person name="Silva E."/>
            <person name="Sirven C."/>
            <person name="Soanes D.M."/>
            <person name="Talbot N.J."/>
            <person name="Templeton M."/>
            <person name="Yandava C."/>
            <person name="Yarden O."/>
            <person name="Zeng Q."/>
            <person name="Rollins J.A."/>
            <person name="Lebrun M.H."/>
            <person name="Dickman M."/>
        </authorList>
    </citation>
    <scope>NUCLEOTIDE SEQUENCE [LARGE SCALE GENOMIC DNA]</scope>
    <source>
        <strain evidence="2">T4</strain>
    </source>
</reference>